<dbReference type="EMBL" id="JADFUA010000003">
    <property type="protein sequence ID" value="MBE9608996.1"/>
    <property type="molecule type" value="Genomic_DNA"/>
</dbReference>
<evidence type="ECO:0000313" key="2">
    <source>
        <dbReference type="Proteomes" id="UP000604481"/>
    </source>
</evidence>
<dbReference type="InterPro" id="IPR007423">
    <property type="entry name" value="Sel_put"/>
</dbReference>
<dbReference type="PANTHER" id="PTHR38453:SF1">
    <property type="entry name" value="CYTOPLASMIC PROTEIN"/>
    <property type="match status" value="1"/>
</dbReference>
<dbReference type="Proteomes" id="UP000604481">
    <property type="component" value="Unassembled WGS sequence"/>
</dbReference>
<gene>
    <name evidence="1" type="ORF">INR99_06525</name>
</gene>
<dbReference type="AlphaFoldDB" id="A0A8J7K1B6"/>
<name>A0A8J7K1B6_9NEIS</name>
<reference evidence="1 2" key="1">
    <citation type="submission" date="2020-10" db="EMBL/GenBank/DDBJ databases">
        <title>The genome sequence of Chitinilyticum litopenaei 4Y14.</title>
        <authorList>
            <person name="Liu Y."/>
        </authorList>
    </citation>
    <scope>NUCLEOTIDE SEQUENCE [LARGE SCALE GENOMIC DNA]</scope>
    <source>
        <strain evidence="1 2">4Y14</strain>
    </source>
</reference>
<organism evidence="1 2">
    <name type="scientific">Chitinilyticum piscinae</name>
    <dbReference type="NCBI Taxonomy" id="2866724"/>
    <lineage>
        <taxon>Bacteria</taxon>
        <taxon>Pseudomonadati</taxon>
        <taxon>Pseudomonadota</taxon>
        <taxon>Betaproteobacteria</taxon>
        <taxon>Neisseriales</taxon>
        <taxon>Chitinibacteraceae</taxon>
        <taxon>Chitinilyticum</taxon>
    </lineage>
</organism>
<dbReference type="PANTHER" id="PTHR38453">
    <property type="entry name" value="CYTOPLASMIC PROTEIN-RELATED"/>
    <property type="match status" value="1"/>
</dbReference>
<accession>A0A8J7K1B6</accession>
<sequence>MWPSRLAVLDLSFLLPESVRSTRVAPASDEALQDAYDRYVAEQRSSNPYGVLMSPDDFRRYSLGSDWFSDLKDTAKKVVQTCRLMVGIHDYEYYVDHMRSQHPGATPFTREEFYRYCLDARFPGAGNVNKCPC</sequence>
<keyword evidence="2" id="KW-1185">Reference proteome</keyword>
<dbReference type="Pfam" id="PF04328">
    <property type="entry name" value="Sel_put"/>
    <property type="match status" value="1"/>
</dbReference>
<comment type="caution">
    <text evidence="1">The sequence shown here is derived from an EMBL/GenBank/DDBJ whole genome shotgun (WGS) entry which is preliminary data.</text>
</comment>
<evidence type="ECO:0000313" key="1">
    <source>
        <dbReference type="EMBL" id="MBE9608996.1"/>
    </source>
</evidence>
<proteinExistence type="predicted"/>
<protein>
    <submittedName>
        <fullName evidence="1">Putative selenoprotein</fullName>
    </submittedName>
</protein>